<accession>A0A239D9V5</accession>
<dbReference type="EMBL" id="FZOU01000001">
    <property type="protein sequence ID" value="SNS28838.1"/>
    <property type="molecule type" value="Genomic_DNA"/>
</dbReference>
<evidence type="ECO:0000313" key="1">
    <source>
        <dbReference type="EMBL" id="SNS28838.1"/>
    </source>
</evidence>
<proteinExistence type="predicted"/>
<reference evidence="1 2" key="1">
    <citation type="submission" date="2017-06" db="EMBL/GenBank/DDBJ databases">
        <authorList>
            <person name="Kim H.J."/>
            <person name="Triplett B.A."/>
        </authorList>
    </citation>
    <scope>NUCLEOTIDE SEQUENCE [LARGE SCALE GENOMIC DNA]</scope>
    <source>
        <strain evidence="1 2">DSM 18704</strain>
    </source>
</reference>
<name>A0A239D9V5_9BACT</name>
<gene>
    <name evidence="1" type="ORF">SAMN05421770_101352</name>
</gene>
<evidence type="ECO:0000313" key="2">
    <source>
        <dbReference type="Proteomes" id="UP000198356"/>
    </source>
</evidence>
<dbReference type="OrthoDB" id="120721at2"/>
<dbReference type="Proteomes" id="UP000198356">
    <property type="component" value="Unassembled WGS sequence"/>
</dbReference>
<dbReference type="RefSeq" id="WP_089406657.1">
    <property type="nucleotide sequence ID" value="NZ_FZOU01000001.1"/>
</dbReference>
<protein>
    <submittedName>
        <fullName evidence="1">Uncharacterized protein</fullName>
    </submittedName>
</protein>
<sequence length="131" mass="14490">MKKILLLLVAAAIVFVIVMKLRLYIRDPLAKVERDDIAVNGDVRVMINYANDVLLEDLSHGQHRIYLVQHWNRTPGVPVRPLQCLQGVVCLTDAEQTAVTPIAGAGRGVSMSDTLVQFVDESGSKVKITLR</sequence>
<organism evidence="1 2">
    <name type="scientific">Granulicella rosea</name>
    <dbReference type="NCBI Taxonomy" id="474952"/>
    <lineage>
        <taxon>Bacteria</taxon>
        <taxon>Pseudomonadati</taxon>
        <taxon>Acidobacteriota</taxon>
        <taxon>Terriglobia</taxon>
        <taxon>Terriglobales</taxon>
        <taxon>Acidobacteriaceae</taxon>
        <taxon>Granulicella</taxon>
    </lineage>
</organism>
<dbReference type="AlphaFoldDB" id="A0A239D9V5"/>
<keyword evidence="2" id="KW-1185">Reference proteome</keyword>